<accession>A0ABW8SK27</accession>
<keyword evidence="5" id="KW-1185">Reference proteome</keyword>
<evidence type="ECO:0000313" key="4">
    <source>
        <dbReference type="EMBL" id="MFL0196392.1"/>
    </source>
</evidence>
<dbReference type="RefSeq" id="WP_406792501.1">
    <property type="nucleotide sequence ID" value="NZ_JBJHZX010000017.1"/>
</dbReference>
<dbReference type="InterPro" id="IPR000182">
    <property type="entry name" value="GNAT_dom"/>
</dbReference>
<comment type="caution">
    <text evidence="4">The sequence shown here is derived from an EMBL/GenBank/DDBJ whole genome shotgun (WGS) entry which is preliminary data.</text>
</comment>
<sequence length="292" mass="35118">MYECVGLTKKNFNNFKELNFKRKLFNPLNKDFFEVYDRCNFAQQIFLRRAVKLVKSNFRYIGYIWTDIVHKNVCNINAMNVSCTYDENIDSKIPYIYLIDTIKKNCVVKYLCEDNSYNCTLLKNMGFEKKEGTLVLFRELYESTPLNLHKELEFEVFKKGKDEQRRCEIQNQIFQEHNRIPLTLDDIYMEELQNYYFEKGSAFLKRNNEHIGYGQIIIENNIPVIVNFGIIEKYRGKGYSKYLLNYLLNIVYANDFNRIMIKVKSSNYVALNLYRNVGFKIKKKRFNWELKR</sequence>
<dbReference type="PANTHER" id="PTHR43420:SF12">
    <property type="entry name" value="N-ACETYLTRANSFERASE DOMAIN-CONTAINING PROTEIN"/>
    <property type="match status" value="1"/>
</dbReference>
<proteinExistence type="predicted"/>
<name>A0ABW8SK27_9CLOT</name>
<dbReference type="Proteomes" id="UP001623660">
    <property type="component" value="Unassembled WGS sequence"/>
</dbReference>
<dbReference type="Gene3D" id="3.40.630.30">
    <property type="match status" value="1"/>
</dbReference>
<organism evidence="4 5">
    <name type="scientific">Candidatus Clostridium eludens</name>
    <dbReference type="NCBI Taxonomy" id="3381663"/>
    <lineage>
        <taxon>Bacteria</taxon>
        <taxon>Bacillati</taxon>
        <taxon>Bacillota</taxon>
        <taxon>Clostridia</taxon>
        <taxon>Eubacteriales</taxon>
        <taxon>Clostridiaceae</taxon>
        <taxon>Clostridium</taxon>
    </lineage>
</organism>
<dbReference type="EMBL" id="JBJHZX010000017">
    <property type="protein sequence ID" value="MFL0196392.1"/>
    <property type="molecule type" value="Genomic_DNA"/>
</dbReference>
<dbReference type="CDD" id="cd04301">
    <property type="entry name" value="NAT_SF"/>
    <property type="match status" value="1"/>
</dbReference>
<keyword evidence="2 4" id="KW-0012">Acyltransferase</keyword>
<dbReference type="SUPFAM" id="SSF55729">
    <property type="entry name" value="Acyl-CoA N-acyltransferases (Nat)"/>
    <property type="match status" value="1"/>
</dbReference>
<dbReference type="Pfam" id="PF00583">
    <property type="entry name" value="Acetyltransf_1"/>
    <property type="match status" value="1"/>
</dbReference>
<reference evidence="4 5" key="1">
    <citation type="submission" date="2024-11" db="EMBL/GenBank/DDBJ databases">
        <authorList>
            <person name="Heng Y.C."/>
            <person name="Lim A.C.H."/>
            <person name="Lee J.K.Y."/>
            <person name="Kittelmann S."/>
        </authorList>
    </citation>
    <scope>NUCLEOTIDE SEQUENCE [LARGE SCALE GENOMIC DNA]</scope>
    <source>
        <strain evidence="4 5">WILCCON 0269</strain>
    </source>
</reference>
<evidence type="ECO:0000313" key="5">
    <source>
        <dbReference type="Proteomes" id="UP001623660"/>
    </source>
</evidence>
<protein>
    <submittedName>
        <fullName evidence="4">GNAT family N-acetyltransferase</fullName>
        <ecNumber evidence="4">2.3.-.-</ecNumber>
    </submittedName>
</protein>
<evidence type="ECO:0000256" key="1">
    <source>
        <dbReference type="ARBA" id="ARBA00022679"/>
    </source>
</evidence>
<dbReference type="InterPro" id="IPR050680">
    <property type="entry name" value="YpeA/RimI_acetyltransf"/>
</dbReference>
<dbReference type="EC" id="2.3.-.-" evidence="4"/>
<evidence type="ECO:0000259" key="3">
    <source>
        <dbReference type="PROSITE" id="PS51186"/>
    </source>
</evidence>
<dbReference type="PANTHER" id="PTHR43420">
    <property type="entry name" value="ACETYLTRANSFERASE"/>
    <property type="match status" value="1"/>
</dbReference>
<feature type="domain" description="N-acetyltransferase" evidence="3">
    <location>
        <begin position="152"/>
        <end position="292"/>
    </location>
</feature>
<evidence type="ECO:0000256" key="2">
    <source>
        <dbReference type="ARBA" id="ARBA00023315"/>
    </source>
</evidence>
<keyword evidence="1 4" id="KW-0808">Transferase</keyword>
<dbReference type="GO" id="GO:0016746">
    <property type="term" value="F:acyltransferase activity"/>
    <property type="evidence" value="ECO:0007669"/>
    <property type="project" value="UniProtKB-KW"/>
</dbReference>
<dbReference type="PROSITE" id="PS51186">
    <property type="entry name" value="GNAT"/>
    <property type="match status" value="1"/>
</dbReference>
<dbReference type="InterPro" id="IPR016181">
    <property type="entry name" value="Acyl_CoA_acyltransferase"/>
</dbReference>
<gene>
    <name evidence="4" type="ORF">ACJDU8_12625</name>
</gene>